<keyword evidence="3" id="KW-0597">Phosphoprotein</keyword>
<dbReference type="AlphaFoldDB" id="A0A3G8H7V3"/>
<dbReference type="PANTHER" id="PTHR43065:SF10">
    <property type="entry name" value="PEROXIDE STRESS-ACTIVATED HISTIDINE KINASE MAK3"/>
    <property type="match status" value="1"/>
</dbReference>
<evidence type="ECO:0000313" key="11">
    <source>
        <dbReference type="EMBL" id="AZG16309.1"/>
    </source>
</evidence>
<evidence type="ECO:0000259" key="10">
    <source>
        <dbReference type="PROSITE" id="PS50109"/>
    </source>
</evidence>
<evidence type="ECO:0000256" key="2">
    <source>
        <dbReference type="ARBA" id="ARBA00012438"/>
    </source>
</evidence>
<evidence type="ECO:0000256" key="5">
    <source>
        <dbReference type="ARBA" id="ARBA00022741"/>
    </source>
</evidence>
<dbReference type="SMART" id="SM00387">
    <property type="entry name" value="HATPase_c"/>
    <property type="match status" value="1"/>
</dbReference>
<reference evidence="12" key="1">
    <citation type="submission" date="2018-11" db="EMBL/GenBank/DDBJ databases">
        <title>FDA dAtabase for Regulatory Grade micrObial Sequences (FDA-ARGOS): Supporting development and validation of Infectious Disease Dx tests.</title>
        <authorList>
            <person name="Goldberg B."/>
            <person name="Campos J."/>
            <person name="Tallon L."/>
            <person name="Sadzewicz L."/>
            <person name="Zhao X."/>
            <person name="Vavikolanu K."/>
            <person name="Mehta A."/>
            <person name="Aluvathingal J."/>
            <person name="Nadendla S."/>
            <person name="Geyer C."/>
            <person name="Nandy P."/>
            <person name="Yan Y."/>
            <person name="Sichtig H."/>
        </authorList>
    </citation>
    <scope>NUCLEOTIDE SEQUENCE [LARGE SCALE GENOMIC DNA]</scope>
    <source>
        <strain evidence="12">FDAARGOS_614</strain>
    </source>
</reference>
<dbReference type="GO" id="GO:0005524">
    <property type="term" value="F:ATP binding"/>
    <property type="evidence" value="ECO:0007669"/>
    <property type="project" value="UniProtKB-KW"/>
</dbReference>
<dbReference type="InterPro" id="IPR005467">
    <property type="entry name" value="His_kinase_dom"/>
</dbReference>
<keyword evidence="6" id="KW-0418">Kinase</keyword>
<dbReference type="SUPFAM" id="SSF55874">
    <property type="entry name" value="ATPase domain of HSP90 chaperone/DNA topoisomerase II/histidine kinase"/>
    <property type="match status" value="1"/>
</dbReference>
<keyword evidence="7" id="KW-0067">ATP-binding</keyword>
<dbReference type="InterPro" id="IPR004358">
    <property type="entry name" value="Sig_transdc_His_kin-like_C"/>
</dbReference>
<evidence type="ECO:0000256" key="9">
    <source>
        <dbReference type="SAM" id="MobiDB-lite"/>
    </source>
</evidence>
<name>A0A3G8H7V3_9BURK</name>
<dbReference type="Gene3D" id="3.30.565.10">
    <property type="entry name" value="Histidine kinase-like ATPase, C-terminal domain"/>
    <property type="match status" value="1"/>
</dbReference>
<evidence type="ECO:0000256" key="8">
    <source>
        <dbReference type="ARBA" id="ARBA00023012"/>
    </source>
</evidence>
<evidence type="ECO:0000256" key="7">
    <source>
        <dbReference type="ARBA" id="ARBA00022840"/>
    </source>
</evidence>
<dbReference type="SUPFAM" id="SSF47384">
    <property type="entry name" value="Homodimeric domain of signal transducing histidine kinase"/>
    <property type="match status" value="1"/>
</dbReference>
<evidence type="ECO:0000313" key="12">
    <source>
        <dbReference type="Proteomes" id="UP000270411"/>
    </source>
</evidence>
<feature type="domain" description="Histidine kinase" evidence="10">
    <location>
        <begin position="84"/>
        <end position="301"/>
    </location>
</feature>
<dbReference type="Proteomes" id="UP000270411">
    <property type="component" value="Chromosome 2"/>
</dbReference>
<comment type="catalytic activity">
    <reaction evidence="1">
        <text>ATP + protein L-histidine = ADP + protein N-phospho-L-histidine.</text>
        <dbReference type="EC" id="2.7.13.3"/>
    </reaction>
</comment>
<dbReference type="InterPro" id="IPR003594">
    <property type="entry name" value="HATPase_dom"/>
</dbReference>
<dbReference type="PROSITE" id="PS50109">
    <property type="entry name" value="HIS_KIN"/>
    <property type="match status" value="1"/>
</dbReference>
<dbReference type="PANTHER" id="PTHR43065">
    <property type="entry name" value="SENSOR HISTIDINE KINASE"/>
    <property type="match status" value="1"/>
</dbReference>
<evidence type="ECO:0000256" key="3">
    <source>
        <dbReference type="ARBA" id="ARBA00022553"/>
    </source>
</evidence>
<evidence type="ECO:0000256" key="6">
    <source>
        <dbReference type="ARBA" id="ARBA00022777"/>
    </source>
</evidence>
<keyword evidence="4" id="KW-0808">Transferase</keyword>
<protein>
    <recommendedName>
        <fullName evidence="2">histidine kinase</fullName>
        <ecNumber evidence="2">2.7.13.3</ecNumber>
    </recommendedName>
</protein>
<gene>
    <name evidence="11" type="ORF">EHF44_23225</name>
</gene>
<dbReference type="GO" id="GO:0000155">
    <property type="term" value="F:phosphorelay sensor kinase activity"/>
    <property type="evidence" value="ECO:0007669"/>
    <property type="project" value="InterPro"/>
</dbReference>
<keyword evidence="8" id="KW-0902">Two-component regulatory system</keyword>
<feature type="region of interest" description="Disordered" evidence="9">
    <location>
        <begin position="1"/>
        <end position="20"/>
    </location>
</feature>
<dbReference type="Pfam" id="PF02518">
    <property type="entry name" value="HATPase_c"/>
    <property type="match status" value="1"/>
</dbReference>
<evidence type="ECO:0000256" key="1">
    <source>
        <dbReference type="ARBA" id="ARBA00000085"/>
    </source>
</evidence>
<dbReference type="EMBL" id="CP033970">
    <property type="protein sequence ID" value="AZG16309.1"/>
    <property type="molecule type" value="Genomic_DNA"/>
</dbReference>
<dbReference type="InterPro" id="IPR036890">
    <property type="entry name" value="HATPase_C_sf"/>
</dbReference>
<accession>A0A3G8H7V3</accession>
<sequence>MTAKLEMPAVTSQSPPPPGSAYEQEAIQMVRNVALAVERRIHENLSGAHPHAGPCYTESTIIQCLQEQVVHLARVATLGTLAASIAHEIRQPLTAIRIEAGAIQRWMGRPVPATDEVTEGIARIQEQSERAERVIRSLRALMRREPATPEPFRLDHAVHDVLPLADCRIHDASIDLQLDLDATLPPVQGDRVQIQQVILNLLLNAVEARREGPPGSARVLLRARRGPAGAATAVIEVVDNGRGIAPDKLARVFEPFFSTKDDGMGIGLAICRSIVEVHGGTIAVASGDGQTTVTVTLPVHS</sequence>
<dbReference type="PRINTS" id="PR00344">
    <property type="entry name" value="BCTRLSENSOR"/>
</dbReference>
<dbReference type="CDD" id="cd00082">
    <property type="entry name" value="HisKA"/>
    <property type="match status" value="1"/>
</dbReference>
<dbReference type="OrthoDB" id="8559580at2"/>
<dbReference type="EC" id="2.7.13.3" evidence="2"/>
<dbReference type="InterPro" id="IPR003661">
    <property type="entry name" value="HisK_dim/P_dom"/>
</dbReference>
<evidence type="ECO:0000256" key="4">
    <source>
        <dbReference type="ARBA" id="ARBA00022679"/>
    </source>
</evidence>
<organism evidence="11 12">
    <name type="scientific">Cupriavidus pauculus</name>
    <dbReference type="NCBI Taxonomy" id="82633"/>
    <lineage>
        <taxon>Bacteria</taxon>
        <taxon>Pseudomonadati</taxon>
        <taxon>Pseudomonadota</taxon>
        <taxon>Betaproteobacteria</taxon>
        <taxon>Burkholderiales</taxon>
        <taxon>Burkholderiaceae</taxon>
        <taxon>Cupriavidus</taxon>
    </lineage>
</organism>
<keyword evidence="5" id="KW-0547">Nucleotide-binding</keyword>
<dbReference type="KEGG" id="cpau:EHF44_23225"/>
<proteinExistence type="predicted"/>
<dbReference type="SMART" id="SM00388">
    <property type="entry name" value="HisKA"/>
    <property type="match status" value="1"/>
</dbReference>
<dbReference type="Pfam" id="PF00512">
    <property type="entry name" value="HisKA"/>
    <property type="match status" value="1"/>
</dbReference>
<dbReference type="InterPro" id="IPR036097">
    <property type="entry name" value="HisK_dim/P_sf"/>
</dbReference>
<dbReference type="Gene3D" id="1.10.287.130">
    <property type="match status" value="1"/>
</dbReference>